<name>A0A1F5NA31_9BACT</name>
<dbReference type="EMBL" id="MFEG01000061">
    <property type="protein sequence ID" value="OGE74541.1"/>
    <property type="molecule type" value="Genomic_DNA"/>
</dbReference>
<dbReference type="InterPro" id="IPR007403">
    <property type="entry name" value="DUF456"/>
</dbReference>
<sequence>MDYSIFWNILAGILIFGGFLGALLPLLPGPPLAMAGLLIYAIAERFTSVSPWVVGALALLTLSTILVDVFAPVLAAKGYKASRLGVIGSFVGAIVGLWFGPLGIIVGPFVGAFVGEYFFNPDAARALRSAWGTFVGFVVGTVFKLVVTVAIAFYFVYALIR</sequence>
<evidence type="ECO:0000313" key="2">
    <source>
        <dbReference type="EMBL" id="OGE74541.1"/>
    </source>
</evidence>
<proteinExistence type="predicted"/>
<dbReference type="Proteomes" id="UP000176547">
    <property type="component" value="Unassembled WGS sequence"/>
</dbReference>
<organism evidence="2 3">
    <name type="scientific">Candidatus Doudnabacteria bacterium RIFCSPHIGHO2_01_52_17</name>
    <dbReference type="NCBI Taxonomy" id="1817820"/>
    <lineage>
        <taxon>Bacteria</taxon>
        <taxon>Candidatus Doudnaibacteriota</taxon>
    </lineage>
</organism>
<comment type="caution">
    <text evidence="2">The sequence shown here is derived from an EMBL/GenBank/DDBJ whole genome shotgun (WGS) entry which is preliminary data.</text>
</comment>
<reference evidence="2 3" key="1">
    <citation type="journal article" date="2016" name="Nat. Commun.">
        <title>Thousands of microbial genomes shed light on interconnected biogeochemical processes in an aquifer system.</title>
        <authorList>
            <person name="Anantharaman K."/>
            <person name="Brown C.T."/>
            <person name="Hug L.A."/>
            <person name="Sharon I."/>
            <person name="Castelle C.J."/>
            <person name="Probst A.J."/>
            <person name="Thomas B.C."/>
            <person name="Singh A."/>
            <person name="Wilkins M.J."/>
            <person name="Karaoz U."/>
            <person name="Brodie E.L."/>
            <person name="Williams K.H."/>
            <person name="Hubbard S.S."/>
            <person name="Banfield J.F."/>
        </authorList>
    </citation>
    <scope>NUCLEOTIDE SEQUENCE [LARGE SCALE GENOMIC DNA]</scope>
</reference>
<evidence type="ECO:0000313" key="3">
    <source>
        <dbReference type="Proteomes" id="UP000176547"/>
    </source>
</evidence>
<dbReference type="AlphaFoldDB" id="A0A1F5NA31"/>
<dbReference type="PANTHER" id="PTHR39165">
    <property type="entry name" value="IG HYPOTHETICAL 17883"/>
    <property type="match status" value="1"/>
</dbReference>
<keyword evidence="1" id="KW-1133">Transmembrane helix</keyword>
<feature type="transmembrane region" description="Helical" evidence="1">
    <location>
        <begin position="134"/>
        <end position="160"/>
    </location>
</feature>
<protein>
    <recommendedName>
        <fullName evidence="4">DUF456 domain-containing protein</fullName>
    </recommendedName>
</protein>
<keyword evidence="1" id="KW-0472">Membrane</keyword>
<feature type="transmembrane region" description="Helical" evidence="1">
    <location>
        <begin position="86"/>
        <end position="114"/>
    </location>
</feature>
<accession>A0A1F5NA31</accession>
<keyword evidence="1" id="KW-0812">Transmembrane</keyword>
<dbReference type="PANTHER" id="PTHR39165:SF1">
    <property type="entry name" value="DUF456 DOMAIN-CONTAINING PROTEIN"/>
    <property type="match status" value="1"/>
</dbReference>
<evidence type="ECO:0008006" key="4">
    <source>
        <dbReference type="Google" id="ProtNLM"/>
    </source>
</evidence>
<evidence type="ECO:0000256" key="1">
    <source>
        <dbReference type="SAM" id="Phobius"/>
    </source>
</evidence>
<dbReference type="Pfam" id="PF04306">
    <property type="entry name" value="DUF456"/>
    <property type="match status" value="1"/>
</dbReference>
<feature type="transmembrane region" description="Helical" evidence="1">
    <location>
        <begin position="51"/>
        <end position="74"/>
    </location>
</feature>
<gene>
    <name evidence="2" type="ORF">A3K06_02240</name>
</gene>